<dbReference type="PANTHER" id="PTHR43406">
    <property type="entry name" value="TRYPTOPHAN SYNTHASE, ALPHA CHAIN"/>
    <property type="match status" value="1"/>
</dbReference>
<comment type="subunit">
    <text evidence="2 8">Tetramer of two alpha and two beta chains.</text>
</comment>
<evidence type="ECO:0000256" key="6">
    <source>
        <dbReference type="ARBA" id="ARBA00023239"/>
    </source>
</evidence>
<evidence type="ECO:0000256" key="5">
    <source>
        <dbReference type="ARBA" id="ARBA00023141"/>
    </source>
</evidence>
<dbReference type="RefSeq" id="WP_343798621.1">
    <property type="nucleotide sequence ID" value="NZ_BAAADJ010000021.1"/>
</dbReference>
<keyword evidence="5 8" id="KW-0057">Aromatic amino acid biosynthesis</keyword>
<feature type="active site" description="Proton acceptor" evidence="8">
    <location>
        <position position="51"/>
    </location>
</feature>
<keyword evidence="11" id="KW-1185">Reference proteome</keyword>
<evidence type="ECO:0000256" key="3">
    <source>
        <dbReference type="ARBA" id="ARBA00022605"/>
    </source>
</evidence>
<dbReference type="NCBIfam" id="TIGR00262">
    <property type="entry name" value="trpA"/>
    <property type="match status" value="1"/>
</dbReference>
<dbReference type="Gene3D" id="3.20.20.70">
    <property type="entry name" value="Aldolase class I"/>
    <property type="match status" value="1"/>
</dbReference>
<dbReference type="SUPFAM" id="SSF51366">
    <property type="entry name" value="Ribulose-phoshate binding barrel"/>
    <property type="match status" value="1"/>
</dbReference>
<dbReference type="InterPro" id="IPR013785">
    <property type="entry name" value="Aldolase_TIM"/>
</dbReference>
<comment type="pathway">
    <text evidence="1 8">Amino-acid biosynthesis; L-tryptophan biosynthesis; L-tryptophan from chorismate: step 5/5.</text>
</comment>
<evidence type="ECO:0000256" key="1">
    <source>
        <dbReference type="ARBA" id="ARBA00004733"/>
    </source>
</evidence>
<dbReference type="CDD" id="cd04724">
    <property type="entry name" value="Tryptophan_synthase_alpha"/>
    <property type="match status" value="1"/>
</dbReference>
<evidence type="ECO:0000313" key="11">
    <source>
        <dbReference type="Proteomes" id="UP001500782"/>
    </source>
</evidence>
<dbReference type="PANTHER" id="PTHR43406:SF1">
    <property type="entry name" value="TRYPTOPHAN SYNTHASE ALPHA CHAIN, CHLOROPLASTIC"/>
    <property type="match status" value="1"/>
</dbReference>
<dbReference type="PROSITE" id="PS00167">
    <property type="entry name" value="TRP_SYNTHASE_ALPHA"/>
    <property type="match status" value="1"/>
</dbReference>
<evidence type="ECO:0000256" key="4">
    <source>
        <dbReference type="ARBA" id="ARBA00022822"/>
    </source>
</evidence>
<dbReference type="Pfam" id="PF00290">
    <property type="entry name" value="Trp_syntA"/>
    <property type="match status" value="1"/>
</dbReference>
<feature type="active site" description="Proton acceptor" evidence="8">
    <location>
        <position position="62"/>
    </location>
</feature>
<dbReference type="InterPro" id="IPR002028">
    <property type="entry name" value="Trp_synthase_suA"/>
</dbReference>
<comment type="caution">
    <text evidence="10">The sequence shown here is derived from an EMBL/GenBank/DDBJ whole genome shotgun (WGS) entry which is preliminary data.</text>
</comment>
<comment type="similarity">
    <text evidence="8 9">Belongs to the TrpA family.</text>
</comment>
<accession>A0ABN0W8U5</accession>
<sequence length="263" mass="28094">MGKERIEKAIQQVIDNGDKAFIPYIMAGDGGLEKLEDQLLFLQNSGATVVELGVPFSDPVADGPTIQAAGLRALKAGVTLDKLLRKLKEIKDSIEVPVVLMTYINPLLQYGVEKLAIDAKAAGVSGFIIPDVPMEEEGIIAPYLSSEELALIRLVTITSPIERIKEIVSHSDGFVYAVTVAGITGARATLQSTLDSYLQKVKEVSPVPVLAGFGISTPEQVKQTSQHCDGVIVGSKVIEFIRGGKDQELVELIGASRLGIAVE</sequence>
<evidence type="ECO:0000256" key="2">
    <source>
        <dbReference type="ARBA" id="ARBA00011270"/>
    </source>
</evidence>
<evidence type="ECO:0000256" key="8">
    <source>
        <dbReference type="HAMAP-Rule" id="MF_00131"/>
    </source>
</evidence>
<evidence type="ECO:0000256" key="7">
    <source>
        <dbReference type="ARBA" id="ARBA00049047"/>
    </source>
</evidence>
<comment type="catalytic activity">
    <reaction evidence="7 8">
        <text>(1S,2R)-1-C-(indol-3-yl)glycerol 3-phosphate + L-serine = D-glyceraldehyde 3-phosphate + L-tryptophan + H2O</text>
        <dbReference type="Rhea" id="RHEA:10532"/>
        <dbReference type="ChEBI" id="CHEBI:15377"/>
        <dbReference type="ChEBI" id="CHEBI:33384"/>
        <dbReference type="ChEBI" id="CHEBI:57912"/>
        <dbReference type="ChEBI" id="CHEBI:58866"/>
        <dbReference type="ChEBI" id="CHEBI:59776"/>
        <dbReference type="EC" id="4.2.1.20"/>
    </reaction>
</comment>
<proteinExistence type="inferred from homology"/>
<dbReference type="EMBL" id="BAAADJ010000021">
    <property type="protein sequence ID" value="GAA0329145.1"/>
    <property type="molecule type" value="Genomic_DNA"/>
</dbReference>
<organism evidence="10 11">
    <name type="scientific">Bacillus carboniphilus</name>
    <dbReference type="NCBI Taxonomy" id="86663"/>
    <lineage>
        <taxon>Bacteria</taxon>
        <taxon>Bacillati</taxon>
        <taxon>Bacillota</taxon>
        <taxon>Bacilli</taxon>
        <taxon>Bacillales</taxon>
        <taxon>Bacillaceae</taxon>
        <taxon>Bacillus</taxon>
    </lineage>
</organism>
<dbReference type="EC" id="4.2.1.20" evidence="8"/>
<gene>
    <name evidence="8 10" type="primary">trpA</name>
    <name evidence="10" type="ORF">GCM10008967_19560</name>
</gene>
<reference evidence="10 11" key="1">
    <citation type="journal article" date="2019" name="Int. J. Syst. Evol. Microbiol.">
        <title>The Global Catalogue of Microorganisms (GCM) 10K type strain sequencing project: providing services to taxonomists for standard genome sequencing and annotation.</title>
        <authorList>
            <consortium name="The Broad Institute Genomics Platform"/>
            <consortium name="The Broad Institute Genome Sequencing Center for Infectious Disease"/>
            <person name="Wu L."/>
            <person name="Ma J."/>
        </authorList>
    </citation>
    <scope>NUCLEOTIDE SEQUENCE [LARGE SCALE GENOMIC DNA]</scope>
    <source>
        <strain evidence="10 11">JCM 9731</strain>
    </source>
</reference>
<evidence type="ECO:0000313" key="10">
    <source>
        <dbReference type="EMBL" id="GAA0329145.1"/>
    </source>
</evidence>
<protein>
    <recommendedName>
        <fullName evidence="8">Tryptophan synthase alpha chain</fullName>
        <ecNumber evidence="8">4.2.1.20</ecNumber>
    </recommendedName>
</protein>
<dbReference type="HAMAP" id="MF_00131">
    <property type="entry name" value="Trp_synth_alpha"/>
    <property type="match status" value="1"/>
</dbReference>
<keyword evidence="6 8" id="KW-0456">Lyase</keyword>
<keyword evidence="3 8" id="KW-0028">Amino-acid biosynthesis</keyword>
<comment type="function">
    <text evidence="8">The alpha subunit is responsible for the aldol cleavage of indoleglycerol phosphate to indole and glyceraldehyde 3-phosphate.</text>
</comment>
<dbReference type="InterPro" id="IPR018204">
    <property type="entry name" value="Trp_synthase_alpha_AS"/>
</dbReference>
<keyword evidence="4 8" id="KW-0822">Tryptophan biosynthesis</keyword>
<name>A0ABN0W8U5_9BACI</name>
<dbReference type="InterPro" id="IPR011060">
    <property type="entry name" value="RibuloseP-bd_barrel"/>
</dbReference>
<evidence type="ECO:0000256" key="9">
    <source>
        <dbReference type="RuleBase" id="RU003662"/>
    </source>
</evidence>
<dbReference type="Proteomes" id="UP001500782">
    <property type="component" value="Unassembled WGS sequence"/>
</dbReference>